<dbReference type="Gene3D" id="1.25.40.10">
    <property type="entry name" value="Tetratricopeptide repeat domain"/>
    <property type="match status" value="2"/>
</dbReference>
<gene>
    <name evidence="3" type="ORF">KDA82_17500</name>
</gene>
<dbReference type="PRINTS" id="PR00364">
    <property type="entry name" value="DISEASERSIST"/>
</dbReference>
<keyword evidence="4" id="KW-1185">Reference proteome</keyword>
<dbReference type="PANTHER" id="PTHR47691">
    <property type="entry name" value="REGULATOR-RELATED"/>
    <property type="match status" value="1"/>
</dbReference>
<accession>A0A8T4IW33</accession>
<dbReference type="Pfam" id="PF13374">
    <property type="entry name" value="TPR_10"/>
    <property type="match status" value="1"/>
</dbReference>
<dbReference type="InterPro" id="IPR011990">
    <property type="entry name" value="TPR-like_helical_dom_sf"/>
</dbReference>
<dbReference type="PANTHER" id="PTHR47691:SF3">
    <property type="entry name" value="HTH-TYPE TRANSCRIPTIONAL REGULATOR RV0890C-RELATED"/>
    <property type="match status" value="1"/>
</dbReference>
<dbReference type="SUPFAM" id="SSF48452">
    <property type="entry name" value="TPR-like"/>
    <property type="match status" value="2"/>
</dbReference>
<evidence type="ECO:0000256" key="1">
    <source>
        <dbReference type="SAM" id="MobiDB-lite"/>
    </source>
</evidence>
<proteinExistence type="predicted"/>
<feature type="region of interest" description="Disordered" evidence="1">
    <location>
        <begin position="1"/>
        <end position="28"/>
    </location>
</feature>
<dbReference type="EMBL" id="JAGSMN010000384">
    <property type="protein sequence ID" value="MBR7674783.1"/>
    <property type="molecule type" value="Genomic_DNA"/>
</dbReference>
<comment type="caution">
    <text evidence="3">The sequence shown here is derived from an EMBL/GenBank/DDBJ whole genome shotgun (WGS) entry which is preliminary data.</text>
</comment>
<dbReference type="GO" id="GO:0043531">
    <property type="term" value="F:ADP binding"/>
    <property type="evidence" value="ECO:0007669"/>
    <property type="project" value="InterPro"/>
</dbReference>
<dbReference type="SMART" id="SM00028">
    <property type="entry name" value="TPR"/>
    <property type="match status" value="7"/>
</dbReference>
<feature type="domain" description="ORC1/DEAH AAA+ ATPase" evidence="2">
    <location>
        <begin position="94"/>
        <end position="187"/>
    </location>
</feature>
<dbReference type="Pfam" id="PF13401">
    <property type="entry name" value="AAA_22"/>
    <property type="match status" value="1"/>
</dbReference>
<dbReference type="InterPro" id="IPR027417">
    <property type="entry name" value="P-loop_NTPase"/>
</dbReference>
<evidence type="ECO:0000259" key="2">
    <source>
        <dbReference type="Pfam" id="PF13401"/>
    </source>
</evidence>
<dbReference type="AlphaFoldDB" id="A0A8T4IW33"/>
<dbReference type="Pfam" id="PF13424">
    <property type="entry name" value="TPR_12"/>
    <property type="match status" value="2"/>
</dbReference>
<dbReference type="InterPro" id="IPR049945">
    <property type="entry name" value="AAA_22"/>
</dbReference>
<sequence>MTERRNDPGEESAAGPEPPTRAHNDLSGSAAHVVQAGEISGGVHLHTAALSATPCPAQLPGDVRGFVNRRDELRSLGILLEGPAHAQQDSAALRIAVVVGTAGVGKTSLAIRWAHQVKVHFPDGQLYVNLRSYDPGPPLTVTDVLGRFLRALNVPKEHIPAGEEPRAELFRSVTAERHVLIVLDNAATAGEVRPLLPGSANCLVAVTSRTRMSGLVIREGAHRVNVETLSQDESIQLLRAVITDYRTDDDDADLAELARLCARLPLALRIVAERAAARPRMPLRDLIRDLRDESGLWDALSATAETAGGESDEADAVRTVFAWSYRALTPQTARVFRLLGLHPGPEFGVAAAAALAATTPTRTRRHLDSLASAHLLEECGHDRYQFHDLLRAYAVDQAQREESPEDRRAALARVLGWYLHTAASAARAGSCTFTMPLTLEPLDDGAEPAVFDDGKAAVAWYETERDNLIASVRSAGGVGLNRIAWQIPAVLTMVIADRESADTWLPAQGVALESARRAGDRYGEAITLDTLGIAYRHLFRLAEAEESFDAALRIFRELGNRFGQAHAANGLGVAHMFVHRLDDAASCFEQALEQARELDDALYTGAFTRNLGWALLEGGDLDRAEALLSRSAAMLADIEEPLEQAEALTRLSAVHRRAGRLASAHQTAEQALSIAGEADGTLFEALALLELGHIALAQENGAEALSHLQQAAALFQRVGRPDLQAAAWDTTGEAYLLLGRADDAVAFHRQASAAFRGKDDRWSLALSLAHLATALTRKGVQEEARECRGEALRLLAEFPDAVAQAKRSEVEAASS</sequence>
<dbReference type="Proteomes" id="UP000675554">
    <property type="component" value="Unassembled WGS sequence"/>
</dbReference>
<dbReference type="Gene3D" id="3.40.50.300">
    <property type="entry name" value="P-loop containing nucleotide triphosphate hydrolases"/>
    <property type="match status" value="1"/>
</dbReference>
<reference evidence="3" key="1">
    <citation type="submission" date="2021-04" db="EMBL/GenBank/DDBJ databases">
        <title>Sequencing of actinobacteria type strains.</title>
        <authorList>
            <person name="Nguyen G.-S."/>
            <person name="Wentzel A."/>
        </authorList>
    </citation>
    <scope>NUCLEOTIDE SEQUENCE</scope>
    <source>
        <strain evidence="3">DSM 42095</strain>
    </source>
</reference>
<dbReference type="InterPro" id="IPR019734">
    <property type="entry name" value="TPR_rpt"/>
</dbReference>
<dbReference type="SUPFAM" id="SSF52540">
    <property type="entry name" value="P-loop containing nucleoside triphosphate hydrolases"/>
    <property type="match status" value="1"/>
</dbReference>
<evidence type="ECO:0000313" key="3">
    <source>
        <dbReference type="EMBL" id="MBR7674783.1"/>
    </source>
</evidence>
<protein>
    <submittedName>
        <fullName evidence="3">Tetratricopeptide repeat protein</fullName>
    </submittedName>
</protein>
<organism evidence="3 4">
    <name type="scientific">Streptomyces daliensis</name>
    <dbReference type="NCBI Taxonomy" id="299421"/>
    <lineage>
        <taxon>Bacteria</taxon>
        <taxon>Bacillati</taxon>
        <taxon>Actinomycetota</taxon>
        <taxon>Actinomycetes</taxon>
        <taxon>Kitasatosporales</taxon>
        <taxon>Streptomycetaceae</taxon>
        <taxon>Streptomyces</taxon>
    </lineage>
</organism>
<name>A0A8T4IW33_9ACTN</name>
<evidence type="ECO:0000313" key="4">
    <source>
        <dbReference type="Proteomes" id="UP000675554"/>
    </source>
</evidence>